<dbReference type="AlphaFoldDB" id="A0A0W0F8K7"/>
<dbReference type="EMBL" id="LATX01002207">
    <property type="protein sequence ID" value="KTB32678.1"/>
    <property type="molecule type" value="Genomic_DNA"/>
</dbReference>
<feature type="chain" id="PRO_5006901547" description="Yeast cell wall synthesis Kre9/Knh1-like N-terminal domain-containing protein" evidence="2">
    <location>
        <begin position="19"/>
        <end position="119"/>
    </location>
</feature>
<name>A0A0W0F8K7_MONRR</name>
<keyword evidence="1 2" id="KW-0732">Signal</keyword>
<dbReference type="InterPro" id="IPR018466">
    <property type="entry name" value="Kre9/Knh1-like_N"/>
</dbReference>
<evidence type="ECO:0000313" key="4">
    <source>
        <dbReference type="EMBL" id="KTB32678.1"/>
    </source>
</evidence>
<evidence type="ECO:0000256" key="2">
    <source>
        <dbReference type="SAM" id="SignalP"/>
    </source>
</evidence>
<organism evidence="4 5">
    <name type="scientific">Moniliophthora roreri</name>
    <name type="common">Frosty pod rot fungus</name>
    <name type="synonym">Monilia roreri</name>
    <dbReference type="NCBI Taxonomy" id="221103"/>
    <lineage>
        <taxon>Eukaryota</taxon>
        <taxon>Fungi</taxon>
        <taxon>Dikarya</taxon>
        <taxon>Basidiomycota</taxon>
        <taxon>Agaricomycotina</taxon>
        <taxon>Agaricomycetes</taxon>
        <taxon>Agaricomycetidae</taxon>
        <taxon>Agaricales</taxon>
        <taxon>Marasmiineae</taxon>
        <taxon>Marasmiaceae</taxon>
        <taxon>Moniliophthora</taxon>
    </lineage>
</organism>
<sequence length="119" mass="12964">MVALRSLAPLAFASYAAAFISISGPNNPVAGAQTDIAWASSPTDPATFRLFLMDFDRLPFSLKQDFGEIRTADGRVTITFNANLPTDLNYVFRAVNASWVDQVFSTSGDFRLRPVGTIL</sequence>
<evidence type="ECO:0000256" key="1">
    <source>
        <dbReference type="ARBA" id="ARBA00022729"/>
    </source>
</evidence>
<accession>A0A0W0F8K7</accession>
<gene>
    <name evidence="4" type="ORF">WG66_14739</name>
</gene>
<dbReference type="Pfam" id="PF10342">
    <property type="entry name" value="Kre9_KNH"/>
    <property type="match status" value="1"/>
</dbReference>
<protein>
    <recommendedName>
        <fullName evidence="3">Yeast cell wall synthesis Kre9/Knh1-like N-terminal domain-containing protein</fullName>
    </recommendedName>
</protein>
<evidence type="ECO:0000313" key="5">
    <source>
        <dbReference type="Proteomes" id="UP000054988"/>
    </source>
</evidence>
<feature type="signal peptide" evidence="2">
    <location>
        <begin position="1"/>
        <end position="18"/>
    </location>
</feature>
<evidence type="ECO:0000259" key="3">
    <source>
        <dbReference type="Pfam" id="PF10342"/>
    </source>
</evidence>
<feature type="domain" description="Yeast cell wall synthesis Kre9/Knh1-like N-terminal" evidence="3">
    <location>
        <begin position="30"/>
        <end position="110"/>
    </location>
</feature>
<comment type="caution">
    <text evidence="4">The sequence shown here is derived from an EMBL/GenBank/DDBJ whole genome shotgun (WGS) entry which is preliminary data.</text>
</comment>
<proteinExistence type="predicted"/>
<reference evidence="4 5" key="1">
    <citation type="submission" date="2015-12" db="EMBL/GenBank/DDBJ databases">
        <title>Draft genome sequence of Moniliophthora roreri, the causal agent of frosty pod rot of cacao.</title>
        <authorList>
            <person name="Aime M.C."/>
            <person name="Diaz-Valderrama J.R."/>
            <person name="Kijpornyongpan T."/>
            <person name="Phillips-Mora W."/>
        </authorList>
    </citation>
    <scope>NUCLEOTIDE SEQUENCE [LARGE SCALE GENOMIC DNA]</scope>
    <source>
        <strain evidence="4 5">MCA 2952</strain>
    </source>
</reference>
<dbReference type="Proteomes" id="UP000054988">
    <property type="component" value="Unassembled WGS sequence"/>
</dbReference>